<name>A0A1G8KV96_9RHOB</name>
<evidence type="ECO:0000313" key="3">
    <source>
        <dbReference type="Proteomes" id="UP000199093"/>
    </source>
</evidence>
<accession>A0A1G8KV96</accession>
<dbReference type="RefSeq" id="WP_089845375.1">
    <property type="nucleotide sequence ID" value="NZ_FNEJ01000005.1"/>
</dbReference>
<evidence type="ECO:0000313" key="2">
    <source>
        <dbReference type="EMBL" id="SDI47267.1"/>
    </source>
</evidence>
<feature type="region of interest" description="Disordered" evidence="1">
    <location>
        <begin position="22"/>
        <end position="66"/>
    </location>
</feature>
<dbReference type="Proteomes" id="UP000199093">
    <property type="component" value="Unassembled WGS sequence"/>
</dbReference>
<sequence>MNWNQIENNWAAMTRRVRPDWTAPAAANAADDRADSGAAGDAPGLTENSAAPAPTADTALLPRERA</sequence>
<dbReference type="EMBL" id="FNEJ01000005">
    <property type="protein sequence ID" value="SDI47267.1"/>
    <property type="molecule type" value="Genomic_DNA"/>
</dbReference>
<organism evidence="2 3">
    <name type="scientific">Salipiger marinus</name>
    <dbReference type="NCBI Taxonomy" id="555512"/>
    <lineage>
        <taxon>Bacteria</taxon>
        <taxon>Pseudomonadati</taxon>
        <taxon>Pseudomonadota</taxon>
        <taxon>Alphaproteobacteria</taxon>
        <taxon>Rhodobacterales</taxon>
        <taxon>Roseobacteraceae</taxon>
        <taxon>Salipiger</taxon>
    </lineage>
</organism>
<gene>
    <name evidence="2" type="ORF">SAMN04487993_1005101</name>
</gene>
<proteinExistence type="predicted"/>
<dbReference type="AlphaFoldDB" id="A0A1G8KV96"/>
<keyword evidence="3" id="KW-1185">Reference proteome</keyword>
<evidence type="ECO:0000256" key="1">
    <source>
        <dbReference type="SAM" id="MobiDB-lite"/>
    </source>
</evidence>
<reference evidence="2 3" key="1">
    <citation type="submission" date="2016-10" db="EMBL/GenBank/DDBJ databases">
        <authorList>
            <person name="de Groot N.N."/>
        </authorList>
    </citation>
    <scope>NUCLEOTIDE SEQUENCE [LARGE SCALE GENOMIC DNA]</scope>
    <source>
        <strain evidence="2 3">DSM 26424</strain>
    </source>
</reference>
<feature type="compositionally biased region" description="Low complexity" evidence="1">
    <location>
        <begin position="36"/>
        <end position="66"/>
    </location>
</feature>
<protein>
    <submittedName>
        <fullName evidence="2">Uncharacterized protein</fullName>
    </submittedName>
</protein>
<dbReference type="STRING" id="555512.SAMN04487993_1005101"/>